<feature type="coiled-coil region" evidence="10">
    <location>
        <begin position="609"/>
        <end position="636"/>
    </location>
</feature>
<comment type="catalytic activity">
    <reaction evidence="10">
        <text>ATP + H2O = ADP + phosphate + H(+)</text>
        <dbReference type="Rhea" id="RHEA:13065"/>
        <dbReference type="ChEBI" id="CHEBI:15377"/>
        <dbReference type="ChEBI" id="CHEBI:15378"/>
        <dbReference type="ChEBI" id="CHEBI:30616"/>
        <dbReference type="ChEBI" id="CHEBI:43474"/>
        <dbReference type="ChEBI" id="CHEBI:456216"/>
    </reaction>
</comment>
<dbReference type="PANTHER" id="PTHR42855:SF1">
    <property type="entry name" value="ABC TRANSPORTER DOMAIN-CONTAINING PROTEIN"/>
    <property type="match status" value="1"/>
</dbReference>
<dbReference type="Gene3D" id="3.40.50.300">
    <property type="entry name" value="P-loop containing nucleotide triphosphate hydrolases"/>
    <property type="match status" value="2"/>
</dbReference>
<feature type="binding site" evidence="10">
    <location>
        <begin position="36"/>
        <end position="43"/>
    </location>
    <ligand>
        <name>ATP</name>
        <dbReference type="ChEBI" id="CHEBI:30616"/>
        <label>1</label>
    </ligand>
</feature>
<keyword evidence="2 10" id="KW-0963">Cytoplasm</keyword>
<evidence type="ECO:0000256" key="1">
    <source>
        <dbReference type="ARBA" id="ARBA00022475"/>
    </source>
</evidence>
<keyword evidence="5 10" id="KW-0227">DNA damage</keyword>
<evidence type="ECO:0000256" key="7">
    <source>
        <dbReference type="ARBA" id="ARBA00022840"/>
    </source>
</evidence>
<dbReference type="InterPro" id="IPR027417">
    <property type="entry name" value="P-loop_NTPase"/>
</dbReference>
<comment type="function">
    <text evidence="10">Probably plays a role in ribosome assembly or function. May be involved in resolution of branched DNA intermediates that result from template switching in postreplication gaps. Binds DNA and has ATPase activity.</text>
</comment>
<evidence type="ECO:0000256" key="8">
    <source>
        <dbReference type="ARBA" id="ARBA00023125"/>
    </source>
</evidence>
<dbReference type="PROSITE" id="PS50893">
    <property type="entry name" value="ABC_TRANSPORTER_2"/>
    <property type="match status" value="2"/>
</dbReference>
<dbReference type="PROSITE" id="PS00211">
    <property type="entry name" value="ABC_TRANSPORTER_1"/>
    <property type="match status" value="1"/>
</dbReference>
<dbReference type="InterPro" id="IPR051309">
    <property type="entry name" value="ABCF_ATPase"/>
</dbReference>
<accession>A0ABW1ALI3</accession>
<dbReference type="GO" id="GO:0005524">
    <property type="term" value="F:ATP binding"/>
    <property type="evidence" value="ECO:0007669"/>
    <property type="project" value="UniProtKB-KW"/>
</dbReference>
<evidence type="ECO:0000256" key="9">
    <source>
        <dbReference type="ARBA" id="ARBA00023204"/>
    </source>
</evidence>
<evidence type="ECO:0000256" key="3">
    <source>
        <dbReference type="ARBA" id="ARBA00022737"/>
    </source>
</evidence>
<keyword evidence="1" id="KW-0472">Membrane</keyword>
<dbReference type="InterPro" id="IPR032781">
    <property type="entry name" value="ABC_tran_Xtn"/>
</dbReference>
<feature type="binding site" evidence="10">
    <location>
        <begin position="352"/>
        <end position="359"/>
    </location>
    <ligand>
        <name>ATP</name>
        <dbReference type="ChEBI" id="CHEBI:30616"/>
        <label>2</label>
    </ligand>
</feature>
<keyword evidence="8 10" id="KW-0238">DNA-binding</keyword>
<evidence type="ECO:0000256" key="2">
    <source>
        <dbReference type="ARBA" id="ARBA00022490"/>
    </source>
</evidence>
<evidence type="ECO:0000259" key="11">
    <source>
        <dbReference type="PROSITE" id="PS50893"/>
    </source>
</evidence>
<comment type="similarity">
    <text evidence="10">Belongs to the ABC transporter superfamily. ABCF family. Uup subfamily.</text>
</comment>
<dbReference type="Proteomes" id="UP001595974">
    <property type="component" value="Unassembled WGS sequence"/>
</dbReference>
<dbReference type="Pfam" id="PF12848">
    <property type="entry name" value="ABC_tran_Xtn"/>
    <property type="match status" value="1"/>
</dbReference>
<reference evidence="13" key="1">
    <citation type="journal article" date="2019" name="Int. J. Syst. Evol. Microbiol.">
        <title>The Global Catalogue of Microorganisms (GCM) 10K type strain sequencing project: providing services to taxonomists for standard genome sequencing and annotation.</title>
        <authorList>
            <consortium name="The Broad Institute Genomics Platform"/>
            <consortium name="The Broad Institute Genome Sequencing Center for Infectious Disease"/>
            <person name="Wu L."/>
            <person name="Ma J."/>
        </authorList>
    </citation>
    <scope>NUCLEOTIDE SEQUENCE [LARGE SCALE GENOMIC DNA]</scope>
    <source>
        <strain evidence="13">SHR3</strain>
    </source>
</reference>
<gene>
    <name evidence="10" type="primary">uup</name>
    <name evidence="12" type="ORF">ACFPTN_00985</name>
</gene>
<evidence type="ECO:0000313" key="12">
    <source>
        <dbReference type="EMBL" id="MFC5767939.1"/>
    </source>
</evidence>
<keyword evidence="9 10" id="KW-0234">DNA repair</keyword>
<dbReference type="Pfam" id="PF16326">
    <property type="entry name" value="ABC_tran_CTD"/>
    <property type="match status" value="1"/>
</dbReference>
<dbReference type="EMBL" id="JBHSOG010000006">
    <property type="protein sequence ID" value="MFC5767939.1"/>
    <property type="molecule type" value="Genomic_DNA"/>
</dbReference>
<dbReference type="InterPro" id="IPR043686">
    <property type="entry name" value="Uup"/>
</dbReference>
<dbReference type="Pfam" id="PF00005">
    <property type="entry name" value="ABC_tran"/>
    <property type="match status" value="2"/>
</dbReference>
<evidence type="ECO:0000256" key="6">
    <source>
        <dbReference type="ARBA" id="ARBA00022801"/>
    </source>
</evidence>
<keyword evidence="6 10" id="KW-0378">Hydrolase</keyword>
<proteinExistence type="inferred from homology"/>
<dbReference type="InterPro" id="IPR003439">
    <property type="entry name" value="ABC_transporter-like_ATP-bd"/>
</dbReference>
<comment type="subcellular location">
    <subcellularLocation>
        <location evidence="10">Cytoplasm</location>
    </subcellularLocation>
    <text evidence="10">Associates with ribosomes.</text>
</comment>
<protein>
    <recommendedName>
        <fullName evidence="10">ATP-binding protein Uup</fullName>
        <ecNumber evidence="10">3.6.1.-</ecNumber>
    </recommendedName>
</protein>
<dbReference type="Gene3D" id="1.10.287.380">
    <property type="entry name" value="Valyl-tRNA synthetase, C-terminal domain"/>
    <property type="match status" value="1"/>
</dbReference>
<dbReference type="EC" id="3.6.1.-" evidence="10"/>
<keyword evidence="3 10" id="KW-0677">Repeat</keyword>
<evidence type="ECO:0000313" key="13">
    <source>
        <dbReference type="Proteomes" id="UP001595974"/>
    </source>
</evidence>
<keyword evidence="13" id="KW-1185">Reference proteome</keyword>
<feature type="domain" description="ABC transporter" evidence="11">
    <location>
        <begin position="4"/>
        <end position="253"/>
    </location>
</feature>
<comment type="caution">
    <text evidence="12">The sequence shown here is derived from an EMBL/GenBank/DDBJ whole genome shotgun (WGS) entry which is preliminary data.</text>
</comment>
<keyword evidence="10" id="KW-0175">Coiled coil</keyword>
<evidence type="ECO:0000256" key="4">
    <source>
        <dbReference type="ARBA" id="ARBA00022741"/>
    </source>
</evidence>
<keyword evidence="7 10" id="KW-0067">ATP-binding</keyword>
<keyword evidence="4 10" id="KW-0547">Nucleotide-binding</keyword>
<dbReference type="HAMAP" id="MF_00848">
    <property type="entry name" value="Uup"/>
    <property type="match status" value="1"/>
</dbReference>
<organism evidence="12 13">
    <name type="scientific">Thauera sinica</name>
    <dbReference type="NCBI Taxonomy" id="2665146"/>
    <lineage>
        <taxon>Bacteria</taxon>
        <taxon>Pseudomonadati</taxon>
        <taxon>Pseudomonadota</taxon>
        <taxon>Betaproteobacteria</taxon>
        <taxon>Rhodocyclales</taxon>
        <taxon>Zoogloeaceae</taxon>
        <taxon>Thauera</taxon>
    </lineage>
</organism>
<dbReference type="SMART" id="SM00382">
    <property type="entry name" value="AAA"/>
    <property type="match status" value="2"/>
</dbReference>
<dbReference type="InterPro" id="IPR003593">
    <property type="entry name" value="AAA+_ATPase"/>
</dbReference>
<evidence type="ECO:0000256" key="5">
    <source>
        <dbReference type="ARBA" id="ARBA00022763"/>
    </source>
</evidence>
<dbReference type="RefSeq" id="WP_096445451.1">
    <property type="nucleotide sequence ID" value="NZ_JBHSOG010000006.1"/>
</dbReference>
<dbReference type="InterPro" id="IPR032524">
    <property type="entry name" value="ABC_tran_C"/>
</dbReference>
<dbReference type="InterPro" id="IPR017871">
    <property type="entry name" value="ABC_transporter-like_CS"/>
</dbReference>
<dbReference type="PANTHER" id="PTHR42855">
    <property type="entry name" value="ABC TRANSPORTER ATP-BINDING SUBUNIT"/>
    <property type="match status" value="1"/>
</dbReference>
<sequence>MPLLSVENACLAFGHVDLLDHVSFQLDPGERVALIGRNGSGKSSLLRAVAGQAALDDGTVWRQDGLVTAYVPQEADFDLERDVFATVADGLGDAARLLVEYHAAMAAVAEHATPEALARLAALQHAVEAAEGWRLNQRVEHMLARLGLPAEAKVSSLSGGGVKRVALARALVAEPDLLLLDEPTNHLDLDGILWLEELIRDFRGAVVVITHDRVFLDNIATRIIELDRGKLAAYPGRFADYQRRKAEELEAEAKAAARFDKFLAQEEVWIRKGVEARRTRNEGRVRRLEALRVARAARRDRLGNVNLAVDRGEQSGQMVAELGHVTKRYGDRTVVRDFSTRIMRGDRIGFIGPNGAGKTTLLKLILGEIAPDEGTVRRGTRQMVAYFDQLRAQLDPELPLTEVISPGSDFIEIAGEKKHVIGYLGDFLFAPQRARSPVKSLSGGERNRLLLARLFARPANLLVLDEPTNDLDIETLDLLEELLAAYDGTLFLVSHDRAFLDNVVTQVIAAEGDGRWGEYAGGYGDWQRTQAARAAAQESRREEAKRAAQAVARPVAGTPPPARPAKMSFNEKRELESLPDRIAALEAEQAALHARMADPALYQEAPQEVAQIKARLAALDGEIEAAMLRWEELESRAAG</sequence>
<dbReference type="SUPFAM" id="SSF52540">
    <property type="entry name" value="P-loop containing nucleoside triphosphate hydrolases"/>
    <property type="match status" value="2"/>
</dbReference>
<feature type="domain" description="ABC transporter" evidence="11">
    <location>
        <begin position="320"/>
        <end position="538"/>
    </location>
</feature>
<dbReference type="CDD" id="cd03221">
    <property type="entry name" value="ABCF_EF-3"/>
    <property type="match status" value="2"/>
</dbReference>
<dbReference type="InterPro" id="IPR037118">
    <property type="entry name" value="Val-tRNA_synth_C_sf"/>
</dbReference>
<evidence type="ECO:0000256" key="10">
    <source>
        <dbReference type="HAMAP-Rule" id="MF_00848"/>
    </source>
</evidence>
<keyword evidence="1" id="KW-1003">Cell membrane</keyword>
<name>A0ABW1ALI3_9RHOO</name>